<dbReference type="Proteomes" id="UP000603453">
    <property type="component" value="Unassembled WGS sequence"/>
</dbReference>
<gene>
    <name evidence="2" type="ORF">INT47_006742</name>
</gene>
<keyword evidence="3" id="KW-1185">Reference proteome</keyword>
<organism evidence="2 3">
    <name type="scientific">Mucor saturninus</name>
    <dbReference type="NCBI Taxonomy" id="64648"/>
    <lineage>
        <taxon>Eukaryota</taxon>
        <taxon>Fungi</taxon>
        <taxon>Fungi incertae sedis</taxon>
        <taxon>Mucoromycota</taxon>
        <taxon>Mucoromycotina</taxon>
        <taxon>Mucoromycetes</taxon>
        <taxon>Mucorales</taxon>
        <taxon>Mucorineae</taxon>
        <taxon>Mucoraceae</taxon>
        <taxon>Mucor</taxon>
    </lineage>
</organism>
<comment type="caution">
    <text evidence="2">The sequence shown here is derived from an EMBL/GenBank/DDBJ whole genome shotgun (WGS) entry which is preliminary data.</text>
</comment>
<proteinExistence type="predicted"/>
<dbReference type="AlphaFoldDB" id="A0A8H7QPA0"/>
<sequence>MEPVNDGRAPDNNKTIFGSQKKTKVELSDGEVRTQRTVNVEVDDSKSSTEDDFDLYFDQIDKNPYGELAVNSDMQESLEVFEKHDEVILVALGEMFGTVNRNMTVSQSKPDKNKEIEAILREIEVEDKWMNGTDILKIPKRTVAESQYKQNAASFNLVSQQVNDGLVYTSNVKTMAEKKLVVTEASAMIRGFVWRILSSVTDVDCTPQFKDRDTA</sequence>
<evidence type="ECO:0000256" key="1">
    <source>
        <dbReference type="SAM" id="MobiDB-lite"/>
    </source>
</evidence>
<reference evidence="2" key="1">
    <citation type="submission" date="2020-12" db="EMBL/GenBank/DDBJ databases">
        <title>Metabolic potential, ecology and presence of endohyphal bacteria is reflected in genomic diversity of Mucoromycotina.</title>
        <authorList>
            <person name="Muszewska A."/>
            <person name="Okrasinska A."/>
            <person name="Steczkiewicz K."/>
            <person name="Drgas O."/>
            <person name="Orlowska M."/>
            <person name="Perlinska-Lenart U."/>
            <person name="Aleksandrzak-Piekarczyk T."/>
            <person name="Szatraj K."/>
            <person name="Zielenkiewicz U."/>
            <person name="Pilsyk S."/>
            <person name="Malc E."/>
            <person name="Mieczkowski P."/>
            <person name="Kruszewska J.S."/>
            <person name="Biernat P."/>
            <person name="Pawlowska J."/>
        </authorList>
    </citation>
    <scope>NUCLEOTIDE SEQUENCE</scope>
    <source>
        <strain evidence="2">WA0000017839</strain>
    </source>
</reference>
<evidence type="ECO:0000313" key="2">
    <source>
        <dbReference type="EMBL" id="KAG2195211.1"/>
    </source>
</evidence>
<protein>
    <submittedName>
        <fullName evidence="2">Uncharacterized protein</fullName>
    </submittedName>
</protein>
<feature type="region of interest" description="Disordered" evidence="1">
    <location>
        <begin position="1"/>
        <end position="30"/>
    </location>
</feature>
<name>A0A8H7QPA0_9FUNG</name>
<accession>A0A8H7QPA0</accession>
<evidence type="ECO:0000313" key="3">
    <source>
        <dbReference type="Proteomes" id="UP000603453"/>
    </source>
</evidence>
<dbReference type="EMBL" id="JAEPRD010000176">
    <property type="protein sequence ID" value="KAG2195211.1"/>
    <property type="molecule type" value="Genomic_DNA"/>
</dbReference>